<evidence type="ECO:0000256" key="2">
    <source>
        <dbReference type="ARBA" id="ARBA00022679"/>
    </source>
</evidence>
<evidence type="ECO:0000259" key="7">
    <source>
        <dbReference type="PROSITE" id="PS50405"/>
    </source>
</evidence>
<accession>A0A3G2JSS4</accession>
<evidence type="ECO:0000256" key="1">
    <source>
        <dbReference type="ARBA" id="ARBA00012452"/>
    </source>
</evidence>
<reference evidence="8" key="1">
    <citation type="journal article" date="2018" name="Comp. Biochem. Physiol. Part D Genomics Proteomics">
        <title>Genome-wide identification of the entire 90 glutathione S-transferase (GST) subfamily genes in four rotifer Brachionus species and transcriptional modulation in response to endocrine disrupting chemicals.</title>
        <authorList>
            <person name="Park J.C."/>
            <person name="Kim D.H."/>
            <person name="Lee M.C."/>
            <person name="Han J."/>
            <person name="Kim H.J."/>
            <person name="Hagiwara A."/>
            <person name="Hwang U.K."/>
            <person name="Park H.G."/>
            <person name="Lee J.S."/>
        </authorList>
    </citation>
    <scope>NUCLEOTIDE SEQUENCE</scope>
</reference>
<name>A0A3G2JSS4_9BILA</name>
<dbReference type="EC" id="2.5.1.18" evidence="1"/>
<comment type="function">
    <text evidence="4">S-crystallins are structural components of squids and octopi eye lens. Contains relatively little if any GST activity.</text>
</comment>
<dbReference type="SFLD" id="SFLDG00363">
    <property type="entry name" value="AMPS_(cytGST):_Alpha-__Mu-__Pi"/>
    <property type="match status" value="1"/>
</dbReference>
<dbReference type="InterPro" id="IPR036282">
    <property type="entry name" value="Glutathione-S-Trfase_C_sf"/>
</dbReference>
<dbReference type="Pfam" id="PF02798">
    <property type="entry name" value="GST_N"/>
    <property type="match status" value="1"/>
</dbReference>
<sequence>MKTSTFLLFLAIVLNVQYISAFNLIHFLQNLFRNEQPTYKYTYFDARLRGEFIRFILSYAGVEFEDNRVKGEDWPSLKPTTPFGQVPVLEVKKGSKVTEIAQSQAIARYLANEFGLYGRNNLENAVIDMYGAQLGDLFDAFSTSFNSNTTLSFFTEVWPRNFQFFEDRLNKNGNGFLVGKRLSWADIYLSQMTDFIQNKDEFLNKFPLVKALDKKVRSIPKIADWIKRRPDGDF</sequence>
<feature type="domain" description="GST N-terminal" evidence="6">
    <location>
        <begin position="37"/>
        <end position="118"/>
    </location>
</feature>
<feature type="domain" description="GST C-terminal" evidence="7">
    <location>
        <begin position="120"/>
        <end position="234"/>
    </location>
</feature>
<keyword evidence="5" id="KW-0732">Signal</keyword>
<dbReference type="SFLD" id="SFLDS00019">
    <property type="entry name" value="Glutathione_Transferase_(cytos"/>
    <property type="match status" value="1"/>
</dbReference>
<feature type="chain" id="PRO_5017984691" description="glutathione transferase" evidence="5">
    <location>
        <begin position="22"/>
        <end position="234"/>
    </location>
</feature>
<dbReference type="FunFam" id="3.40.30.10:FF:000035">
    <property type="entry name" value="hematopoietic prostaglandin D synthase"/>
    <property type="match status" value="1"/>
</dbReference>
<dbReference type="PROSITE" id="PS50404">
    <property type="entry name" value="GST_NTER"/>
    <property type="match status" value="1"/>
</dbReference>
<dbReference type="GO" id="GO:0006749">
    <property type="term" value="P:glutathione metabolic process"/>
    <property type="evidence" value="ECO:0007669"/>
    <property type="project" value="TreeGrafter"/>
</dbReference>
<dbReference type="SUPFAM" id="SSF52833">
    <property type="entry name" value="Thioredoxin-like"/>
    <property type="match status" value="1"/>
</dbReference>
<dbReference type="Gene3D" id="3.40.30.10">
    <property type="entry name" value="Glutaredoxin"/>
    <property type="match status" value="1"/>
</dbReference>
<dbReference type="InterPro" id="IPR040079">
    <property type="entry name" value="Glutathione_S-Trfase"/>
</dbReference>
<dbReference type="PANTHER" id="PTHR11571">
    <property type="entry name" value="GLUTATHIONE S-TRANSFERASE"/>
    <property type="match status" value="1"/>
</dbReference>
<dbReference type="InterPro" id="IPR004045">
    <property type="entry name" value="Glutathione_S-Trfase_N"/>
</dbReference>
<keyword evidence="2 8" id="KW-0808">Transferase</keyword>
<comment type="catalytic activity">
    <reaction evidence="3">
        <text>RX + glutathione = an S-substituted glutathione + a halide anion + H(+)</text>
        <dbReference type="Rhea" id="RHEA:16437"/>
        <dbReference type="ChEBI" id="CHEBI:15378"/>
        <dbReference type="ChEBI" id="CHEBI:16042"/>
        <dbReference type="ChEBI" id="CHEBI:17792"/>
        <dbReference type="ChEBI" id="CHEBI:57925"/>
        <dbReference type="ChEBI" id="CHEBI:90779"/>
        <dbReference type="EC" id="2.5.1.18"/>
    </reaction>
</comment>
<evidence type="ECO:0000256" key="5">
    <source>
        <dbReference type="SAM" id="SignalP"/>
    </source>
</evidence>
<dbReference type="InterPro" id="IPR010987">
    <property type="entry name" value="Glutathione-S-Trfase_C-like"/>
</dbReference>
<dbReference type="InterPro" id="IPR036249">
    <property type="entry name" value="Thioredoxin-like_sf"/>
</dbReference>
<dbReference type="SUPFAM" id="SSF47616">
    <property type="entry name" value="GST C-terminal domain-like"/>
    <property type="match status" value="1"/>
</dbReference>
<evidence type="ECO:0000259" key="6">
    <source>
        <dbReference type="PROSITE" id="PS50404"/>
    </source>
</evidence>
<dbReference type="InterPro" id="IPR004046">
    <property type="entry name" value="GST_C"/>
</dbReference>
<dbReference type="AlphaFoldDB" id="A0A3G2JSS4"/>
<dbReference type="CDD" id="cd03192">
    <property type="entry name" value="GST_C_Sigma_like"/>
    <property type="match status" value="1"/>
</dbReference>
<organism evidence="8">
    <name type="scientific">Brachionus koreanus</name>
    <dbReference type="NCBI Taxonomy" id="1199090"/>
    <lineage>
        <taxon>Eukaryota</taxon>
        <taxon>Metazoa</taxon>
        <taxon>Spiralia</taxon>
        <taxon>Gnathifera</taxon>
        <taxon>Rotifera</taxon>
        <taxon>Eurotatoria</taxon>
        <taxon>Monogononta</taxon>
        <taxon>Pseudotrocha</taxon>
        <taxon>Ploima</taxon>
        <taxon>Brachionidae</taxon>
        <taxon>Brachionus</taxon>
    </lineage>
</organism>
<evidence type="ECO:0000256" key="3">
    <source>
        <dbReference type="ARBA" id="ARBA00047960"/>
    </source>
</evidence>
<dbReference type="SFLD" id="SFLDG01205">
    <property type="entry name" value="AMPS.1"/>
    <property type="match status" value="1"/>
</dbReference>
<dbReference type="Gene3D" id="1.20.1050.10">
    <property type="match status" value="1"/>
</dbReference>
<dbReference type="CDD" id="cd03039">
    <property type="entry name" value="GST_N_Sigma_like"/>
    <property type="match status" value="1"/>
</dbReference>
<proteinExistence type="evidence at transcript level"/>
<dbReference type="Pfam" id="PF14497">
    <property type="entry name" value="GST_C_3"/>
    <property type="match status" value="1"/>
</dbReference>
<protein>
    <recommendedName>
        <fullName evidence="1">glutathione transferase</fullName>
        <ecNumber evidence="1">2.5.1.18</ecNumber>
    </recommendedName>
</protein>
<reference evidence="8" key="2">
    <citation type="submission" date="2018-04" db="EMBL/GenBank/DDBJ databases">
        <authorList>
            <person name="Lee J.-S."/>
        </authorList>
    </citation>
    <scope>NUCLEOTIDE SEQUENCE</scope>
</reference>
<evidence type="ECO:0000256" key="4">
    <source>
        <dbReference type="ARBA" id="ARBA00049616"/>
    </source>
</evidence>
<dbReference type="EMBL" id="MH189379">
    <property type="protein sequence ID" value="AYN44547.1"/>
    <property type="molecule type" value="mRNA"/>
</dbReference>
<dbReference type="InterPro" id="IPR050213">
    <property type="entry name" value="GST_superfamily"/>
</dbReference>
<evidence type="ECO:0000313" key="8">
    <source>
        <dbReference type="EMBL" id="AYN44547.1"/>
    </source>
</evidence>
<feature type="signal peptide" evidence="5">
    <location>
        <begin position="1"/>
        <end position="21"/>
    </location>
</feature>
<dbReference type="GO" id="GO:0004364">
    <property type="term" value="F:glutathione transferase activity"/>
    <property type="evidence" value="ECO:0007669"/>
    <property type="project" value="UniProtKB-EC"/>
</dbReference>
<dbReference type="PANTHER" id="PTHR11571:SF224">
    <property type="entry name" value="HEMATOPOIETIC PROSTAGLANDIN D SYNTHASE"/>
    <property type="match status" value="1"/>
</dbReference>
<dbReference type="PROSITE" id="PS50405">
    <property type="entry name" value="GST_CTER"/>
    <property type="match status" value="1"/>
</dbReference>